<sequence>MRNITLFLLLSVGMLFVTGCKEQKETSEETQTLLNGNWVAVYNCVQDPTPNPTAWLIIQNNNIISCMNNTNVKGTIISSKIQGDYRFSWSSGAPSNAQYPVGGPLQLLGVTTQANTICYTRARSASDAPASYCNKL</sequence>
<dbReference type="Proteomes" id="UP000297946">
    <property type="component" value="Unassembled WGS sequence"/>
</dbReference>
<evidence type="ECO:0000313" key="4">
    <source>
        <dbReference type="Proteomes" id="UP000297946"/>
    </source>
</evidence>
<reference evidence="3 4" key="2">
    <citation type="journal article" date="2019" name="PLoS Negl. Trop. Dis.">
        <title>Revisiting the worldwide diversity of Leptospira species in the environment.</title>
        <authorList>
            <person name="Vincent A.T."/>
            <person name="Schiettekatte O."/>
            <person name="Bourhy P."/>
            <person name="Veyrier F.J."/>
            <person name="Picardeau M."/>
        </authorList>
    </citation>
    <scope>NUCLEOTIDE SEQUENCE [LARGE SCALE GENOMIC DNA]</scope>
    <source>
        <strain evidence="3">201702690</strain>
        <strain evidence="1 4">SSW18</strain>
    </source>
</reference>
<dbReference type="OrthoDB" id="329664at2"/>
<gene>
    <name evidence="1" type="ORF">EHO57_14290</name>
    <name evidence="2" type="ORF">EHQ53_12215</name>
</gene>
<reference evidence="2" key="1">
    <citation type="submission" date="2018-10" db="EMBL/GenBank/DDBJ databases">
        <authorList>
            <person name="Vincent A.T."/>
            <person name="Schiettekatte O."/>
            <person name="Bourhy P."/>
            <person name="Veyrier F.J."/>
            <person name="Picardeau M."/>
        </authorList>
    </citation>
    <scope>NUCLEOTIDE SEQUENCE</scope>
    <source>
        <strain evidence="2">201702690</strain>
    </source>
</reference>
<comment type="caution">
    <text evidence="1">The sequence shown here is derived from an EMBL/GenBank/DDBJ whole genome shotgun (WGS) entry which is preliminary data.</text>
</comment>
<evidence type="ECO:0000313" key="2">
    <source>
        <dbReference type="EMBL" id="TGL40740.1"/>
    </source>
</evidence>
<dbReference type="EMBL" id="RQGC01000007">
    <property type="protein sequence ID" value="TGL40740.1"/>
    <property type="molecule type" value="Genomic_DNA"/>
</dbReference>
<evidence type="ECO:0000313" key="3">
    <source>
        <dbReference type="Proteomes" id="UP000297273"/>
    </source>
</evidence>
<protein>
    <recommendedName>
        <fullName evidence="5">Lipocalin-like domain-containing protein</fullName>
    </recommendedName>
</protein>
<evidence type="ECO:0008006" key="5">
    <source>
        <dbReference type="Google" id="ProtNLM"/>
    </source>
</evidence>
<keyword evidence="3" id="KW-1185">Reference proteome</keyword>
<organism evidence="1 4">
    <name type="scientific">Leptospira langatensis</name>
    <dbReference type="NCBI Taxonomy" id="2484983"/>
    <lineage>
        <taxon>Bacteria</taxon>
        <taxon>Pseudomonadati</taxon>
        <taxon>Spirochaetota</taxon>
        <taxon>Spirochaetia</taxon>
        <taxon>Leptospirales</taxon>
        <taxon>Leptospiraceae</taxon>
        <taxon>Leptospira</taxon>
    </lineage>
</organism>
<name>A0A5F1ZSX0_9LEPT</name>
<dbReference type="EMBL" id="RQER01000010">
    <property type="protein sequence ID" value="TGJ98694.1"/>
    <property type="molecule type" value="Genomic_DNA"/>
</dbReference>
<proteinExistence type="predicted"/>
<evidence type="ECO:0000313" key="1">
    <source>
        <dbReference type="EMBL" id="TGJ98694.1"/>
    </source>
</evidence>
<dbReference type="AlphaFoldDB" id="A0A5F1ZSX0"/>
<accession>A0A5F1ZSX0</accession>
<dbReference type="PROSITE" id="PS51257">
    <property type="entry name" value="PROKAR_LIPOPROTEIN"/>
    <property type="match status" value="1"/>
</dbReference>
<dbReference type="Proteomes" id="UP000297273">
    <property type="component" value="Unassembled WGS sequence"/>
</dbReference>